<feature type="coiled-coil region" evidence="1">
    <location>
        <begin position="477"/>
        <end position="571"/>
    </location>
</feature>
<proteinExistence type="predicted"/>
<dbReference type="Proteomes" id="UP000053630">
    <property type="component" value="Unassembled WGS sequence"/>
</dbReference>
<dbReference type="EMBL" id="JH717985">
    <property type="protein sequence ID" value="EJC97787.1"/>
    <property type="molecule type" value="Genomic_DNA"/>
</dbReference>
<dbReference type="InterPro" id="IPR024983">
    <property type="entry name" value="CHAT_dom"/>
</dbReference>
<dbReference type="Pfam" id="PF13374">
    <property type="entry name" value="TPR_10"/>
    <property type="match status" value="4"/>
</dbReference>
<gene>
    <name evidence="3" type="ORF">FOMMEDRAFT_115125</name>
</gene>
<feature type="domain" description="CHAT" evidence="2">
    <location>
        <begin position="685"/>
        <end position="936"/>
    </location>
</feature>
<name>R7SHN6_FOMME</name>
<keyword evidence="4" id="KW-1185">Reference proteome</keyword>
<dbReference type="Pfam" id="PF12770">
    <property type="entry name" value="CHAT"/>
    <property type="match status" value="1"/>
</dbReference>
<dbReference type="OrthoDB" id="9991317at2759"/>
<sequence length="937" mass="106729">MESNTTSSWVSPEDFIDLDPQTHHNLALEHWERFEQSGERDELEKSIIHDRAALKLRPNGHPDRSRTLYNLAVSLDARYKRWGHLEDLEEAVELNRAALELRLEGHPDRSMSLSNFANSLRTRYEQQGRTEDLEEAIKLERAALELQPEGHTDRSLSLNNLANELTMRYEQQGRTEDLEEAIELNRVALKLRSEGHPDRSISLNNLASSLTTRYWQQGREEDLEDAIELHRAALELRPKGHPDRSLSLNNLAVSLKTLYERQGREEVLEDAIELHRATLELRPEGHPHRSMSLNNLAISLRTRYERQGMTEDLEEAIKLDRAALELQPEGHPDRLLTFGSLAVSLKTRYEWKGRTEDLEEAIESLRATLELGPEGHPLRSLALRTLANALYAHVEKQWHPEEFEECMQLLEFAVTHEFSGLLDRLTASRQWVTLARLHDHTSVFTGYKATISILQHALTINPTLREQHDFLLRNSDYRALSLEAASYAIEKNRLEQAVEILEQGRGLLWSQLRGLRTPLDELAEANRELADRFRDVSESLGLDGKLGRKSFDELLKLKRQLSNEQEEILNDIRRLPGFERFLQATPFKVLQQAASEGPVIMVNHCKYRSDALIVLPRDNTSVICVPLDNEFYEDSTKLCNELAETRRQFGVDSSEFDVKLHEAMRMVWERVVSNVVVKLNEYGVAEGSRIWWCPTSILSLFPFHAAGPYEDTNGATRYLLDDYVSSYTPTLEALIKARVASVEEEPRLLVIGDLRISSKLRRAKQEIRNIRNCGMNVNLLSPSRSTVLKALRETTWVHFTCHGSLDSKPFGSSFNLSDGGLTMLDIVRASSPNAEFAFLSACHTAEQHHDGAYDETLHLAAAMQFSGFRSVIGSMWELLDEDGPALAKAVYEYINDGEDGEVRYKRAAGGLRKAALELEARDGIQAERWVNLVHIGA</sequence>
<dbReference type="GeneID" id="18670863"/>
<dbReference type="RefSeq" id="XP_007272004.1">
    <property type="nucleotide sequence ID" value="XM_007271942.1"/>
</dbReference>
<evidence type="ECO:0000313" key="3">
    <source>
        <dbReference type="EMBL" id="EJC97787.1"/>
    </source>
</evidence>
<protein>
    <recommendedName>
        <fullName evidence="2">CHAT domain-containing protein</fullName>
    </recommendedName>
</protein>
<dbReference type="InterPro" id="IPR011990">
    <property type="entry name" value="TPR-like_helical_dom_sf"/>
</dbReference>
<dbReference type="PANTHER" id="PTHR19959:SF119">
    <property type="entry name" value="FUNGAL LIPASE-LIKE DOMAIN-CONTAINING PROTEIN"/>
    <property type="match status" value="1"/>
</dbReference>
<dbReference type="SUPFAM" id="SSF81901">
    <property type="entry name" value="HCP-like"/>
    <property type="match status" value="1"/>
</dbReference>
<evidence type="ECO:0000259" key="2">
    <source>
        <dbReference type="Pfam" id="PF12770"/>
    </source>
</evidence>
<accession>R7SHN6</accession>
<dbReference type="Gene3D" id="1.25.40.10">
    <property type="entry name" value="Tetratricopeptide repeat domain"/>
    <property type="match status" value="2"/>
</dbReference>
<reference evidence="4" key="1">
    <citation type="journal article" date="2012" name="Science">
        <title>The Paleozoic origin of enzymatic lignin decomposition reconstructed from 31 fungal genomes.</title>
        <authorList>
            <person name="Floudas D."/>
            <person name="Binder M."/>
            <person name="Riley R."/>
            <person name="Barry K."/>
            <person name="Blanchette R.A."/>
            <person name="Henrissat B."/>
            <person name="Martinez A.T."/>
            <person name="Otillar R."/>
            <person name="Spatafora J.W."/>
            <person name="Yadav J.S."/>
            <person name="Aerts A."/>
            <person name="Benoit I."/>
            <person name="Boyd A."/>
            <person name="Carlson A."/>
            <person name="Copeland A."/>
            <person name="Coutinho P.M."/>
            <person name="de Vries R.P."/>
            <person name="Ferreira P."/>
            <person name="Findley K."/>
            <person name="Foster B."/>
            <person name="Gaskell J."/>
            <person name="Glotzer D."/>
            <person name="Gorecki P."/>
            <person name="Heitman J."/>
            <person name="Hesse C."/>
            <person name="Hori C."/>
            <person name="Igarashi K."/>
            <person name="Jurgens J.A."/>
            <person name="Kallen N."/>
            <person name="Kersten P."/>
            <person name="Kohler A."/>
            <person name="Kuees U."/>
            <person name="Kumar T.K.A."/>
            <person name="Kuo A."/>
            <person name="LaButti K."/>
            <person name="Larrondo L.F."/>
            <person name="Lindquist E."/>
            <person name="Ling A."/>
            <person name="Lombard V."/>
            <person name="Lucas S."/>
            <person name="Lundell T."/>
            <person name="Martin R."/>
            <person name="McLaughlin D.J."/>
            <person name="Morgenstern I."/>
            <person name="Morin E."/>
            <person name="Murat C."/>
            <person name="Nagy L.G."/>
            <person name="Nolan M."/>
            <person name="Ohm R.A."/>
            <person name="Patyshakuliyeva A."/>
            <person name="Rokas A."/>
            <person name="Ruiz-Duenas F.J."/>
            <person name="Sabat G."/>
            <person name="Salamov A."/>
            <person name="Samejima M."/>
            <person name="Schmutz J."/>
            <person name="Slot J.C."/>
            <person name="St John F."/>
            <person name="Stenlid J."/>
            <person name="Sun H."/>
            <person name="Sun S."/>
            <person name="Syed K."/>
            <person name="Tsang A."/>
            <person name="Wiebenga A."/>
            <person name="Young D."/>
            <person name="Pisabarro A."/>
            <person name="Eastwood D.C."/>
            <person name="Martin F."/>
            <person name="Cullen D."/>
            <person name="Grigoriev I.V."/>
            <person name="Hibbett D.S."/>
        </authorList>
    </citation>
    <scope>NUCLEOTIDE SEQUENCE [LARGE SCALE GENOMIC DNA]</scope>
    <source>
        <strain evidence="4">MF3/22</strain>
    </source>
</reference>
<dbReference type="AlphaFoldDB" id="R7SHN6"/>
<dbReference type="eggNOG" id="KOG4626">
    <property type="taxonomic scope" value="Eukaryota"/>
</dbReference>
<dbReference type="PANTHER" id="PTHR19959">
    <property type="entry name" value="KINESIN LIGHT CHAIN"/>
    <property type="match status" value="1"/>
</dbReference>
<organism evidence="3 4">
    <name type="scientific">Fomitiporia mediterranea (strain MF3/22)</name>
    <name type="common">Grapevine white-rot fungus</name>
    <dbReference type="NCBI Taxonomy" id="694068"/>
    <lineage>
        <taxon>Eukaryota</taxon>
        <taxon>Fungi</taxon>
        <taxon>Dikarya</taxon>
        <taxon>Basidiomycota</taxon>
        <taxon>Agaricomycotina</taxon>
        <taxon>Agaricomycetes</taxon>
        <taxon>Hymenochaetales</taxon>
        <taxon>Hymenochaetaceae</taxon>
        <taxon>Fomitiporia</taxon>
    </lineage>
</organism>
<keyword evidence="1" id="KW-0175">Coiled coil</keyword>
<dbReference type="OMA" id="YEYINDG"/>
<dbReference type="KEGG" id="fme:FOMMEDRAFT_115125"/>
<evidence type="ECO:0000313" key="4">
    <source>
        <dbReference type="Proteomes" id="UP000053630"/>
    </source>
</evidence>
<evidence type="ECO:0000256" key="1">
    <source>
        <dbReference type="SAM" id="Coils"/>
    </source>
</evidence>